<name>A0A813MYQ5_9BILA</name>
<dbReference type="PANTHER" id="PTHR11959:SF10">
    <property type="entry name" value="4-HYDROXYPHENYLPYRUVATE DIOXYGENASE-LIKE PROTEIN"/>
    <property type="match status" value="1"/>
</dbReference>
<dbReference type="OrthoDB" id="414569at2759"/>
<protein>
    <recommendedName>
        <fullName evidence="3">4-hydroxyphenylpyruvate dioxygenase</fullName>
    </recommendedName>
</protein>
<dbReference type="InterPro" id="IPR005956">
    <property type="entry name" value="4OHPhenylPyrv_dOase"/>
</dbReference>
<evidence type="ECO:0000313" key="2">
    <source>
        <dbReference type="Proteomes" id="UP000663879"/>
    </source>
</evidence>
<dbReference type="GO" id="GO:0009072">
    <property type="term" value="P:aromatic amino acid metabolic process"/>
    <property type="evidence" value="ECO:0007669"/>
    <property type="project" value="InterPro"/>
</dbReference>
<comment type="caution">
    <text evidence="1">The sequence shown here is derived from an EMBL/GenBank/DDBJ whole genome shotgun (WGS) entry which is preliminary data.</text>
</comment>
<dbReference type="Proteomes" id="UP000663879">
    <property type="component" value="Unassembled WGS sequence"/>
</dbReference>
<evidence type="ECO:0008006" key="3">
    <source>
        <dbReference type="Google" id="ProtNLM"/>
    </source>
</evidence>
<proteinExistence type="predicted"/>
<keyword evidence="2" id="KW-1185">Reference proteome</keyword>
<dbReference type="InterPro" id="IPR029068">
    <property type="entry name" value="Glyas_Bleomycin-R_OHBP_Dase"/>
</dbReference>
<dbReference type="SUPFAM" id="SSF54593">
    <property type="entry name" value="Glyoxalase/Bleomycin resistance protein/Dihydroxybiphenyl dioxygenase"/>
    <property type="match status" value="1"/>
</dbReference>
<evidence type="ECO:0000313" key="1">
    <source>
        <dbReference type="EMBL" id="CAF0730105.1"/>
    </source>
</evidence>
<sequence>MINNLHHFEILTSSSQKLLNYFINGFKFRLVYSKKCEKYNQYLLNSNYMNFLVTSLSDDKRTLSTNPNLNCFETSLKSIQSADKELFSIIEKRENTVFNAAFRVADLDRVLFNCNRHNVPIIKKKHILKDEFSTKNGYVESAIIGSCISGVAHTLLDTNNYKGNFLPGFEPEEIANKTDNKSLATHFDHLTYATNKNTSHHIIDWYAKIFNMKRFKINREDLDGLMVQTGESGMNLKAIQYWLCAETGVELNSTENDFKFVISEPIDDEISTNKSKNQISIFLDEHDGPGIQHIGLNTPNIIESVRTSKTNSDQVKYYATPNSYYNNKDKLKEIEECGMNVDLLSENHILLDAEIDEKTEEKITQKKLMNKKFDKNYLLQVFTQPLFEKKTLFLELIQRVGHAQGFGAANIKALWDAVQIELNKKVAS</sequence>
<dbReference type="GO" id="GO:0003868">
    <property type="term" value="F:4-hydroxyphenylpyruvate dioxygenase activity"/>
    <property type="evidence" value="ECO:0007669"/>
    <property type="project" value="InterPro"/>
</dbReference>
<gene>
    <name evidence="1" type="ORF">OXX778_LOCUS2786</name>
</gene>
<accession>A0A813MYQ5</accession>
<dbReference type="AlphaFoldDB" id="A0A813MYQ5"/>
<organism evidence="1 2">
    <name type="scientific">Brachionus calyciflorus</name>
    <dbReference type="NCBI Taxonomy" id="104777"/>
    <lineage>
        <taxon>Eukaryota</taxon>
        <taxon>Metazoa</taxon>
        <taxon>Spiralia</taxon>
        <taxon>Gnathifera</taxon>
        <taxon>Rotifera</taxon>
        <taxon>Eurotatoria</taxon>
        <taxon>Monogononta</taxon>
        <taxon>Pseudotrocha</taxon>
        <taxon>Ploima</taxon>
        <taxon>Brachionidae</taxon>
        <taxon>Brachionus</taxon>
    </lineage>
</organism>
<reference evidence="1" key="1">
    <citation type="submission" date="2021-02" db="EMBL/GenBank/DDBJ databases">
        <authorList>
            <person name="Nowell W R."/>
        </authorList>
    </citation>
    <scope>NUCLEOTIDE SEQUENCE</scope>
    <source>
        <strain evidence="1">Ploen Becks lab</strain>
    </source>
</reference>
<dbReference type="PANTHER" id="PTHR11959">
    <property type="entry name" value="4-HYDROXYPHENYLPYRUVATE DIOXYGENASE"/>
    <property type="match status" value="1"/>
</dbReference>
<dbReference type="EMBL" id="CAJNOC010000227">
    <property type="protein sequence ID" value="CAF0730105.1"/>
    <property type="molecule type" value="Genomic_DNA"/>
</dbReference>
<dbReference type="Gene3D" id="3.10.180.10">
    <property type="entry name" value="2,3-Dihydroxybiphenyl 1,2-Dioxygenase, domain 1"/>
    <property type="match status" value="2"/>
</dbReference>